<dbReference type="RefSeq" id="XP_001211414.1">
    <property type="nucleotide sequence ID" value="XM_001211414.1"/>
</dbReference>
<proteinExistence type="predicted"/>
<evidence type="ECO:0000313" key="1">
    <source>
        <dbReference type="EMBL" id="EAU37198.1"/>
    </source>
</evidence>
<dbReference type="Proteomes" id="UP000007963">
    <property type="component" value="Unassembled WGS sequence"/>
</dbReference>
<accession>Q0CVP8</accession>
<dbReference type="HOGENOM" id="CLU_1815415_0_0_1"/>
<dbReference type="GeneID" id="4316815"/>
<dbReference type="EMBL" id="CH476596">
    <property type="protein sequence ID" value="EAU37198.1"/>
    <property type="molecule type" value="Genomic_DNA"/>
</dbReference>
<organism evidence="1 2">
    <name type="scientific">Aspergillus terreus (strain NIH 2624 / FGSC A1156)</name>
    <dbReference type="NCBI Taxonomy" id="341663"/>
    <lineage>
        <taxon>Eukaryota</taxon>
        <taxon>Fungi</taxon>
        <taxon>Dikarya</taxon>
        <taxon>Ascomycota</taxon>
        <taxon>Pezizomycotina</taxon>
        <taxon>Eurotiomycetes</taxon>
        <taxon>Eurotiomycetidae</taxon>
        <taxon>Eurotiales</taxon>
        <taxon>Aspergillaceae</taxon>
        <taxon>Aspergillus</taxon>
        <taxon>Aspergillus subgen. Circumdati</taxon>
    </lineage>
</organism>
<dbReference type="VEuPathDB" id="FungiDB:ATEG_02236"/>
<reference evidence="2" key="1">
    <citation type="submission" date="2005-09" db="EMBL/GenBank/DDBJ databases">
        <title>Annotation of the Aspergillus terreus NIH2624 genome.</title>
        <authorList>
            <person name="Birren B.W."/>
            <person name="Lander E.S."/>
            <person name="Galagan J.E."/>
            <person name="Nusbaum C."/>
            <person name="Devon K."/>
            <person name="Henn M."/>
            <person name="Ma L.-J."/>
            <person name="Jaffe D.B."/>
            <person name="Butler J."/>
            <person name="Alvarez P."/>
            <person name="Gnerre S."/>
            <person name="Grabherr M."/>
            <person name="Kleber M."/>
            <person name="Mauceli E.W."/>
            <person name="Brockman W."/>
            <person name="Rounsley S."/>
            <person name="Young S.K."/>
            <person name="LaButti K."/>
            <person name="Pushparaj V."/>
            <person name="DeCaprio D."/>
            <person name="Crawford M."/>
            <person name="Koehrsen M."/>
            <person name="Engels R."/>
            <person name="Montgomery P."/>
            <person name="Pearson M."/>
            <person name="Howarth C."/>
            <person name="Larson L."/>
            <person name="Luoma S."/>
            <person name="White J."/>
            <person name="Alvarado L."/>
            <person name="Kodira C.D."/>
            <person name="Zeng Q."/>
            <person name="Oleary S."/>
            <person name="Yandava C."/>
            <person name="Denning D.W."/>
            <person name="Nierman W.C."/>
            <person name="Milne T."/>
            <person name="Madden K."/>
        </authorList>
    </citation>
    <scope>NUCLEOTIDE SEQUENCE [LARGE SCALE GENOMIC DNA]</scope>
    <source>
        <strain evidence="2">NIH 2624 / FGSC A1156</strain>
    </source>
</reference>
<sequence length="142" mass="15135">MRDGQLPDPPLARIDHLRATRRLVLSHPDQDVLPSETRCAAGGGFARGLFRCEPAREPAGHVCGYRGRGGGMWAVVDGGERGEGETRAKVVLFLVVEDAPDEAREVVAATEETGDAWDVDDVGADVEGVGEGDWFHGDVDGV</sequence>
<dbReference type="AlphaFoldDB" id="Q0CVP8"/>
<protein>
    <submittedName>
        <fullName evidence="1">Uncharacterized protein</fullName>
    </submittedName>
</protein>
<name>Q0CVP8_ASPTN</name>
<evidence type="ECO:0000313" key="2">
    <source>
        <dbReference type="Proteomes" id="UP000007963"/>
    </source>
</evidence>
<gene>
    <name evidence="1" type="ORF">ATEG_02236</name>
</gene>